<sequence>MCNKYVLTYTATCGNPVSIRLFCSLQIYVSHVSFCLQCILVTVKVTLGFVMRNRSISIIFGSLILWAVATYFLFLDQQSVGKDQDKEKDKLSNQISRLEKQVKQQIIINQELLEGINESKRLKKEYDRLNAQLSIDDAEKNKNKKHEVKKEKSILLQKIENKNKWKTSKDEQSPTQEVVLSTEATHNIPSRQKLPDGSPIIAILVVSCNRITVERCLNQLIKLRPSKEQFPIVVSQDCDHRQTADVIAKYGNQLLHIKQPDQSDIEIPPKEKKFRGYFKIARHYKWALNQVFLKLGYNTAIIVEDDLDIAPDFYEYFLGTYPLLVNDSSLWCVSAWNDNGKAGLVDEHAPHLLYRTDFFPGLGWMLTRDLWLELASKWPKSYWDDWIRQPEQRKNRACIRPEISRTRTFGKLGVSNGLFFEKHLKYIKLNEQFVPFTKMNLSYLLKDNYDIAFVNQVYQSTVVSYSELKSGNIVAPGPVRIPYYTRQSFKNITKLLGLMDDFRSGVPRSGYRGVVTFFYNGRRVHLAPSANWSGYDITWS</sequence>
<keyword evidence="15 20" id="KW-0464">Manganese</keyword>
<comment type="subcellular location">
    <subcellularLocation>
        <location evidence="2">Cytoplasm</location>
        <location evidence="2">Perinuclear region</location>
    </subcellularLocation>
    <subcellularLocation>
        <location evidence="1 20">Golgi apparatus membrane</location>
        <topology evidence="1 20">Single-pass type II membrane protein</topology>
    </subcellularLocation>
</comment>
<evidence type="ECO:0000256" key="7">
    <source>
        <dbReference type="ARBA" id="ARBA00022679"/>
    </source>
</evidence>
<evidence type="ECO:0000313" key="23">
    <source>
        <dbReference type="Proteomes" id="UP000078540"/>
    </source>
</evidence>
<keyword evidence="13 20" id="KW-0472">Membrane</keyword>
<dbReference type="AlphaFoldDB" id="A0A151I5B7"/>
<feature type="transmembrane region" description="Helical" evidence="20">
    <location>
        <begin position="25"/>
        <end position="43"/>
    </location>
</feature>
<evidence type="ECO:0000256" key="6">
    <source>
        <dbReference type="ARBA" id="ARBA00022676"/>
    </source>
</evidence>
<evidence type="ECO:0000256" key="13">
    <source>
        <dbReference type="ARBA" id="ARBA00023136"/>
    </source>
</evidence>
<keyword evidence="14" id="KW-1015">Disulfide bond</keyword>
<keyword evidence="12 20" id="KW-0333">Golgi apparatus</keyword>
<dbReference type="SUPFAM" id="SSF53448">
    <property type="entry name" value="Nucleotide-diphospho-sugar transferases"/>
    <property type="match status" value="1"/>
</dbReference>
<keyword evidence="8 20" id="KW-0812">Transmembrane</keyword>
<accession>A0A151I5B7</accession>
<dbReference type="GO" id="GO:0003827">
    <property type="term" value="F:alpha-1,3-mannosylglycoprotein 2-beta-N-acetylglucosaminyltransferase activity"/>
    <property type="evidence" value="ECO:0007669"/>
    <property type="project" value="UniProtKB-UniRule"/>
</dbReference>
<evidence type="ECO:0000256" key="9">
    <source>
        <dbReference type="ARBA" id="ARBA00022723"/>
    </source>
</evidence>
<comment type="function">
    <text evidence="16 20">Initiates complex N-linked carbohydrate formation. Essential for the conversion of high-mannose to hybrid and complex N-glycans.</text>
</comment>
<name>A0A151I5B7_9HYME</name>
<evidence type="ECO:0000256" key="17">
    <source>
        <dbReference type="ARBA" id="ARBA00038949"/>
    </source>
</evidence>
<dbReference type="UniPathway" id="UPA00378"/>
<keyword evidence="9 20" id="KW-0479">Metal-binding</keyword>
<dbReference type="STRING" id="520822.A0A151I5B7"/>
<gene>
    <name evidence="22" type="ORF">ALC53_04355</name>
</gene>
<dbReference type="PANTHER" id="PTHR10468:SF0">
    <property type="entry name" value="ALPHA-1,3-MANNOSYL-GLYCOPROTEIN 2-BETA-N-ACETYLGLUCOSAMINYLTRANSFERASE"/>
    <property type="match status" value="1"/>
</dbReference>
<evidence type="ECO:0000256" key="12">
    <source>
        <dbReference type="ARBA" id="ARBA00023034"/>
    </source>
</evidence>
<dbReference type="FunFam" id="3.10.180.20:FF:000001">
    <property type="entry name" value="alpha-1,3-mannosyl-glycoprotein 2-beta-N-acetylglucosaminyltransferase"/>
    <property type="match status" value="1"/>
</dbReference>
<evidence type="ECO:0000256" key="10">
    <source>
        <dbReference type="ARBA" id="ARBA00022968"/>
    </source>
</evidence>
<dbReference type="InterPro" id="IPR029044">
    <property type="entry name" value="Nucleotide-diphossugar_trans"/>
</dbReference>
<keyword evidence="5" id="KW-0963">Cytoplasm</keyword>
<comment type="pathway">
    <text evidence="3 20">Protein modification; protein glycosylation.</text>
</comment>
<dbReference type="EC" id="2.4.1.101" evidence="17 20"/>
<evidence type="ECO:0000256" key="19">
    <source>
        <dbReference type="ARBA" id="ARBA00049421"/>
    </source>
</evidence>
<evidence type="ECO:0000313" key="22">
    <source>
        <dbReference type="EMBL" id="KYM85867.1"/>
    </source>
</evidence>
<protein>
    <recommendedName>
        <fullName evidence="17 20">Alpha-1,3-mannosyl-glycoprotein 2-beta-N-acetylglucosaminyltransferase</fullName>
        <shortName evidence="20">GNT-I</shortName>
        <shortName evidence="20">GlcNAc-T I</shortName>
        <ecNumber evidence="17 20">2.4.1.101</ecNumber>
    </recommendedName>
    <alternativeName>
        <fullName evidence="18 20">N-glycosyl-oligosaccharide-glycoprotein N-acetylglucosaminyltransferase I</fullName>
    </alternativeName>
</protein>
<evidence type="ECO:0000256" key="3">
    <source>
        <dbReference type="ARBA" id="ARBA00004922"/>
    </source>
</evidence>
<keyword evidence="21" id="KW-0175">Coiled coil</keyword>
<dbReference type="InterPro" id="IPR052261">
    <property type="entry name" value="Glycosyltransferase_13"/>
</dbReference>
<evidence type="ECO:0000256" key="15">
    <source>
        <dbReference type="ARBA" id="ARBA00023211"/>
    </source>
</evidence>
<dbReference type="Pfam" id="PF03071">
    <property type="entry name" value="GNT-I"/>
    <property type="match status" value="1"/>
</dbReference>
<evidence type="ECO:0000256" key="14">
    <source>
        <dbReference type="ARBA" id="ARBA00023157"/>
    </source>
</evidence>
<evidence type="ECO:0000256" key="21">
    <source>
        <dbReference type="SAM" id="Coils"/>
    </source>
</evidence>
<dbReference type="GO" id="GO:0030145">
    <property type="term" value="F:manganese ion binding"/>
    <property type="evidence" value="ECO:0007669"/>
    <property type="project" value="UniProtKB-UniRule"/>
</dbReference>
<evidence type="ECO:0000256" key="16">
    <source>
        <dbReference type="ARBA" id="ARBA00037706"/>
    </source>
</evidence>
<evidence type="ECO:0000256" key="4">
    <source>
        <dbReference type="ARBA" id="ARBA00006492"/>
    </source>
</evidence>
<evidence type="ECO:0000256" key="5">
    <source>
        <dbReference type="ARBA" id="ARBA00022490"/>
    </source>
</evidence>
<feature type="coiled-coil region" evidence="21">
    <location>
        <begin position="81"/>
        <end position="139"/>
    </location>
</feature>
<dbReference type="GO" id="GO:0048471">
    <property type="term" value="C:perinuclear region of cytoplasm"/>
    <property type="evidence" value="ECO:0007669"/>
    <property type="project" value="UniProtKB-SubCell"/>
</dbReference>
<dbReference type="PANTHER" id="PTHR10468">
    <property type="entry name" value="PROTEIN O-LINKED-MANNOSE BETA-1,2-N-ACETYLGLUCOSAMINYLTRANSFERASE 1/ALPHA-1,3-MANNOSYL-GLYCOPROTEIN 2-BETA-N-ACETYLGLUCOSAMINYLTRANSFERASE"/>
    <property type="match status" value="1"/>
</dbReference>
<evidence type="ECO:0000256" key="18">
    <source>
        <dbReference type="ARBA" id="ARBA00041712"/>
    </source>
</evidence>
<comment type="caution">
    <text evidence="20">Lacks conserved residue(s) required for the propagation of feature annotation.</text>
</comment>
<dbReference type="FunFam" id="3.90.550.10:FF:000055">
    <property type="entry name" value="Alpha-1,3-mannosyl-glycoprotein 2-beta-N-acetylglucosaminyltransferase"/>
    <property type="match status" value="1"/>
</dbReference>
<keyword evidence="6 20" id="KW-0328">Glycosyltransferase</keyword>
<dbReference type="CDD" id="cd02514">
    <property type="entry name" value="GT13_GLCNAC-TI"/>
    <property type="match status" value="1"/>
</dbReference>
<dbReference type="InterPro" id="IPR004139">
    <property type="entry name" value="Glyco_trans_13"/>
</dbReference>
<keyword evidence="11 20" id="KW-1133">Transmembrane helix</keyword>
<dbReference type="Gene3D" id="3.10.180.20">
    <property type="entry name" value="N-Acetylglucosaminyltransferase I, Domain 2"/>
    <property type="match status" value="1"/>
</dbReference>
<comment type="similarity">
    <text evidence="4 20">Belongs to the glycosyltransferase 13 family.</text>
</comment>
<evidence type="ECO:0000256" key="8">
    <source>
        <dbReference type="ARBA" id="ARBA00022692"/>
    </source>
</evidence>
<keyword evidence="7 22" id="KW-0808">Transferase</keyword>
<organism evidence="22 23">
    <name type="scientific">Atta colombica</name>
    <dbReference type="NCBI Taxonomy" id="520822"/>
    <lineage>
        <taxon>Eukaryota</taxon>
        <taxon>Metazoa</taxon>
        <taxon>Ecdysozoa</taxon>
        <taxon>Arthropoda</taxon>
        <taxon>Hexapoda</taxon>
        <taxon>Insecta</taxon>
        <taxon>Pterygota</taxon>
        <taxon>Neoptera</taxon>
        <taxon>Endopterygota</taxon>
        <taxon>Hymenoptera</taxon>
        <taxon>Apocrita</taxon>
        <taxon>Aculeata</taxon>
        <taxon>Formicoidea</taxon>
        <taxon>Formicidae</taxon>
        <taxon>Myrmicinae</taxon>
        <taxon>Atta</taxon>
    </lineage>
</organism>
<dbReference type="GO" id="GO:0006487">
    <property type="term" value="P:protein N-linked glycosylation"/>
    <property type="evidence" value="ECO:0007669"/>
    <property type="project" value="TreeGrafter"/>
</dbReference>
<proteinExistence type="inferred from homology"/>
<evidence type="ECO:0000256" key="20">
    <source>
        <dbReference type="RuleBase" id="RU368119"/>
    </source>
</evidence>
<dbReference type="GO" id="GO:0000139">
    <property type="term" value="C:Golgi membrane"/>
    <property type="evidence" value="ECO:0007669"/>
    <property type="project" value="UniProtKB-SubCell"/>
</dbReference>
<reference evidence="22 23" key="1">
    <citation type="submission" date="2015-09" db="EMBL/GenBank/DDBJ databases">
        <title>Atta colombica WGS genome.</title>
        <authorList>
            <person name="Nygaard S."/>
            <person name="Hu H."/>
            <person name="Boomsma J."/>
            <person name="Zhang G."/>
        </authorList>
    </citation>
    <scope>NUCLEOTIDE SEQUENCE [LARGE SCALE GENOMIC DNA]</scope>
    <source>
        <strain evidence="22">Treedump-2</strain>
        <tissue evidence="22">Whole body</tissue>
    </source>
</reference>
<dbReference type="Proteomes" id="UP000078540">
    <property type="component" value="Unassembled WGS sequence"/>
</dbReference>
<keyword evidence="23" id="KW-1185">Reference proteome</keyword>
<feature type="transmembrane region" description="Helical" evidence="20">
    <location>
        <begin position="55"/>
        <end position="74"/>
    </location>
</feature>
<evidence type="ECO:0000256" key="2">
    <source>
        <dbReference type="ARBA" id="ARBA00004556"/>
    </source>
</evidence>
<evidence type="ECO:0000256" key="1">
    <source>
        <dbReference type="ARBA" id="ARBA00004323"/>
    </source>
</evidence>
<dbReference type="EMBL" id="KQ976448">
    <property type="protein sequence ID" value="KYM85867.1"/>
    <property type="molecule type" value="Genomic_DNA"/>
</dbReference>
<comment type="cofactor">
    <cofactor evidence="20">
        <name>Mn(2+)</name>
        <dbReference type="ChEBI" id="CHEBI:29035"/>
    </cofactor>
    <text evidence="20">The cofactor is mostly bound to the substrate.</text>
</comment>
<comment type="catalytic activity">
    <reaction evidence="19 20">
        <text>N(4)-(alpha-D-Man-(1-&gt;3)-[alpha-D-Man-(1-&gt;3)-[alpha-D-Man-(1-&gt;6)]-alpha-D-Man-(1-&gt;6)]-beta-D-Man-(1-&gt;4)-beta-D-GlcNAc-(1-&gt;4)-beta-D-GlcNAc)-L-asparaginyl-[protein] (N-glucan mannose isomer 5A1,2) + UDP-N-acetyl-alpha-D-glucosamine = N(4)-{beta-D-GlcNAc-(1-&gt;2)-alpha-D-Man-(1-&gt;3)-[alpha-D-Man-(1-&gt;3)-[alpha-D-Man-(1-&gt;6)]-alpha-D-Man-(1-&gt;6)]-beta-D-Man-(1-&gt;4)-beta-D-GlcNAc-(1-&gt;4)-beta-D-GlcNAc}-L-asparaginyl-[protein] + UDP + H(+)</text>
        <dbReference type="Rhea" id="RHEA:11456"/>
        <dbReference type="Rhea" id="RHEA-COMP:14367"/>
        <dbReference type="Rhea" id="RHEA-COMP:14368"/>
        <dbReference type="ChEBI" id="CHEBI:15378"/>
        <dbReference type="ChEBI" id="CHEBI:57705"/>
        <dbReference type="ChEBI" id="CHEBI:58223"/>
        <dbReference type="ChEBI" id="CHEBI:59087"/>
        <dbReference type="ChEBI" id="CHEBI:60625"/>
        <dbReference type="EC" id="2.4.1.101"/>
    </reaction>
</comment>
<dbReference type="Gene3D" id="3.90.550.10">
    <property type="entry name" value="Spore Coat Polysaccharide Biosynthesis Protein SpsA, Chain A"/>
    <property type="match status" value="1"/>
</dbReference>
<evidence type="ECO:0000256" key="11">
    <source>
        <dbReference type="ARBA" id="ARBA00022989"/>
    </source>
</evidence>
<keyword evidence="10 20" id="KW-0735">Signal-anchor</keyword>